<evidence type="ECO:0000256" key="1">
    <source>
        <dbReference type="SAM" id="MobiDB-lite"/>
    </source>
</evidence>
<comment type="caution">
    <text evidence="2">The sequence shown here is derived from an EMBL/GenBank/DDBJ whole genome shotgun (WGS) entry which is preliminary data.</text>
</comment>
<gene>
    <name evidence="2" type="ORF">J2Z30_003367</name>
</gene>
<evidence type="ECO:0000313" key="2">
    <source>
        <dbReference type="EMBL" id="MBP2062351.1"/>
    </source>
</evidence>
<reference evidence="2 3" key="1">
    <citation type="submission" date="2021-03" db="EMBL/GenBank/DDBJ databases">
        <title>Genomic Encyclopedia of Type Strains, Phase IV (KMG-IV): sequencing the most valuable type-strain genomes for metagenomic binning, comparative biology and taxonomic classification.</title>
        <authorList>
            <person name="Goeker M."/>
        </authorList>
    </citation>
    <scope>NUCLEOTIDE SEQUENCE [LARGE SCALE GENOMIC DNA]</scope>
    <source>
        <strain evidence="2 3">DSM 41954</strain>
    </source>
</reference>
<dbReference type="RefSeq" id="WP_209468705.1">
    <property type="nucleotide sequence ID" value="NZ_BAABDR010000003.1"/>
</dbReference>
<sequence>MLVHSSGIDVSTSALRFLSARLGPTAGNAGLATERHEPQHPERHKAAVHRPMTIRTRSCR</sequence>
<dbReference type="Proteomes" id="UP000756710">
    <property type="component" value="Unassembled WGS sequence"/>
</dbReference>
<dbReference type="EMBL" id="JAGGLR010000008">
    <property type="protein sequence ID" value="MBP2062351.1"/>
    <property type="molecule type" value="Genomic_DNA"/>
</dbReference>
<protein>
    <submittedName>
        <fullName evidence="2">Uncharacterized protein</fullName>
    </submittedName>
</protein>
<accession>A0ABS4MRK0</accession>
<name>A0ABS4MRK0_9ACTN</name>
<feature type="region of interest" description="Disordered" evidence="1">
    <location>
        <begin position="28"/>
        <end position="60"/>
    </location>
</feature>
<evidence type="ECO:0000313" key="3">
    <source>
        <dbReference type="Proteomes" id="UP000756710"/>
    </source>
</evidence>
<keyword evidence="3" id="KW-1185">Reference proteome</keyword>
<organism evidence="2 3">
    <name type="scientific">Streptomyces iranensis</name>
    <dbReference type="NCBI Taxonomy" id="576784"/>
    <lineage>
        <taxon>Bacteria</taxon>
        <taxon>Bacillati</taxon>
        <taxon>Actinomycetota</taxon>
        <taxon>Actinomycetes</taxon>
        <taxon>Kitasatosporales</taxon>
        <taxon>Streptomycetaceae</taxon>
        <taxon>Streptomyces</taxon>
        <taxon>Streptomyces violaceusniger group</taxon>
    </lineage>
</organism>
<feature type="compositionally biased region" description="Basic and acidic residues" evidence="1">
    <location>
        <begin position="33"/>
        <end position="45"/>
    </location>
</feature>
<proteinExistence type="predicted"/>